<keyword evidence="3" id="KW-1185">Reference proteome</keyword>
<evidence type="ECO:0000259" key="1">
    <source>
        <dbReference type="Pfam" id="PF15977"/>
    </source>
</evidence>
<evidence type="ECO:0000313" key="2">
    <source>
        <dbReference type="EMBL" id="MBM3114802.1"/>
    </source>
</evidence>
<dbReference type="RefSeq" id="WP_203536467.1">
    <property type="nucleotide sequence ID" value="NZ_JAESND010000001.1"/>
</dbReference>
<organism evidence="2 3">
    <name type="scientific">Jeongeupia naejangsanensis</name>
    <dbReference type="NCBI Taxonomy" id="613195"/>
    <lineage>
        <taxon>Bacteria</taxon>
        <taxon>Pseudomonadati</taxon>
        <taxon>Pseudomonadota</taxon>
        <taxon>Betaproteobacteria</taxon>
        <taxon>Neisseriales</taxon>
        <taxon>Chitinibacteraceae</taxon>
        <taxon>Jeongeupia</taxon>
    </lineage>
</organism>
<accession>A0ABS2BGQ7</accession>
<proteinExistence type="predicted"/>
<evidence type="ECO:0000313" key="3">
    <source>
        <dbReference type="Proteomes" id="UP000809431"/>
    </source>
</evidence>
<dbReference type="InterPro" id="IPR041687">
    <property type="entry name" value="HTH_46"/>
</dbReference>
<reference evidence="2 3" key="1">
    <citation type="submission" date="2021-01" db="EMBL/GenBank/DDBJ databases">
        <title>Draft Genome Sequence and Polyhydroxyalkanoate Biosynthetic Potential of Jeongeupia naejangsanensis Type Strain DSM 24253.</title>
        <authorList>
            <person name="Turrini P."/>
            <person name="Artuso I."/>
            <person name="Lugli G.A."/>
            <person name="Frangipani E."/>
            <person name="Ventura M."/>
            <person name="Visca P."/>
        </authorList>
    </citation>
    <scope>NUCLEOTIDE SEQUENCE [LARGE SCALE GENOMIC DNA]</scope>
    <source>
        <strain evidence="2 3">DSM 24253</strain>
    </source>
</reference>
<protein>
    <submittedName>
        <fullName evidence="2">Helix-turn-helix domain-containing protein</fullName>
    </submittedName>
</protein>
<comment type="caution">
    <text evidence="2">The sequence shown here is derived from an EMBL/GenBank/DDBJ whole genome shotgun (WGS) entry which is preliminary data.</text>
</comment>
<dbReference type="Pfam" id="PF15977">
    <property type="entry name" value="HTH_46"/>
    <property type="match status" value="1"/>
</dbReference>
<name>A0ABS2BGQ7_9NEIS</name>
<dbReference type="Proteomes" id="UP000809431">
    <property type="component" value="Unassembled WGS sequence"/>
</dbReference>
<sequence>MRDWQSVHQWPLESLNALMSDTVHSKQPFSRLKPTDVLTPGETQKVYLLRFGVMKVSPLGSHKVIGLVHAPHPIGIFEFFHPHDGFQYTPSLGSRCQIQEVAFDDWKASIDRRGLWLETSRVLAKYIASLGVRFESVSHTQARAVIHWHIQILAAAPQNIRATVPVLRYLQERTSLSRSMLFKVVSELREQGILTMEEGILLEFKPAD</sequence>
<feature type="domain" description="IprA winged helix-turn-helix" evidence="1">
    <location>
        <begin position="145"/>
        <end position="203"/>
    </location>
</feature>
<gene>
    <name evidence="2" type="ORF">JMJ54_03075</name>
</gene>
<dbReference type="EMBL" id="JAESND010000001">
    <property type="protein sequence ID" value="MBM3114802.1"/>
    <property type="molecule type" value="Genomic_DNA"/>
</dbReference>